<comment type="subcellular location">
    <subcellularLocation>
        <location evidence="2">Secreted</location>
    </subcellularLocation>
</comment>
<sequence>QRLLVCTEKTLMIILLCVLTPSASPTAYLLSCFIVKCPAHCKETKQQVYGTSVFASISSICNAAIHSGVITNSGGKVIVRKMAGQSAYKGSNSNGVRSLSLPKWRESFLVSGINDDVSDVKHSFLVLAFQSTALIITCPCADCKVDLAFLMDGSWSIGKRRFKIQKDFLAEVAQAINVGVAGPMMGIIQYGDDHVTEINLKTYSSSKEVKSAIDKIVQKGGLSNVVDLVILTFSLLPSGARTGKALSYINKQYFSDANGNRGGAPNVAVVLVDGWPTDKVEEASRLARESGINIFFVTIEGPDDNEKHNLVEANFVDKAVCRTNGFFSLPVTSWFALRKAVQPLVKRVCDTERLVCSKTCLNANDIAFVIDGSSSVGTGNFRTVLQFVANITREFEISDTDTRVGAVQYTYEQRLEFAFGQYNNKAELLNAIKRINYWSGGTSTGAAITYTAEQLFSKSKPNKRKIMIVITDGRSYDDVRAPALAVHRQGERSTTTT</sequence>
<evidence type="ECO:0000256" key="2">
    <source>
        <dbReference type="ARBA" id="ARBA00004613"/>
    </source>
</evidence>
<dbReference type="InterPro" id="IPR036465">
    <property type="entry name" value="vWFA_dom_sf"/>
</dbReference>
<organism evidence="12 13">
    <name type="scientific">Mastacembelus armatus</name>
    <name type="common">zig-zag eel</name>
    <dbReference type="NCBI Taxonomy" id="205130"/>
    <lineage>
        <taxon>Eukaryota</taxon>
        <taxon>Metazoa</taxon>
        <taxon>Chordata</taxon>
        <taxon>Craniata</taxon>
        <taxon>Vertebrata</taxon>
        <taxon>Euteleostomi</taxon>
        <taxon>Actinopterygii</taxon>
        <taxon>Neopterygii</taxon>
        <taxon>Teleostei</taxon>
        <taxon>Neoteleostei</taxon>
        <taxon>Acanthomorphata</taxon>
        <taxon>Anabantaria</taxon>
        <taxon>Synbranchiformes</taxon>
        <taxon>Mastacembelidae</taxon>
        <taxon>Mastacembelus</taxon>
    </lineage>
</organism>
<reference evidence="12" key="1">
    <citation type="submission" date="2025-08" db="UniProtKB">
        <authorList>
            <consortium name="Ensembl"/>
        </authorList>
    </citation>
    <scope>IDENTIFICATION</scope>
</reference>
<dbReference type="InterPro" id="IPR004043">
    <property type="entry name" value="LCCL"/>
</dbReference>
<dbReference type="FunFam" id="2.170.130.20:FF:000001">
    <property type="entry name" value="Cysteine-rich secretory protein LCCL domain-containing 1"/>
    <property type="match status" value="1"/>
</dbReference>
<protein>
    <recommendedName>
        <fullName evidence="3">Cochlin</fullName>
    </recommendedName>
</protein>
<dbReference type="Proteomes" id="UP000261640">
    <property type="component" value="Unplaced"/>
</dbReference>
<dbReference type="SUPFAM" id="SSF53300">
    <property type="entry name" value="vWA-like"/>
    <property type="match status" value="2"/>
</dbReference>
<evidence type="ECO:0000259" key="10">
    <source>
        <dbReference type="PROSITE" id="PS50234"/>
    </source>
</evidence>
<feature type="signal peptide" evidence="9">
    <location>
        <begin position="1"/>
        <end position="25"/>
    </location>
</feature>
<evidence type="ECO:0000256" key="3">
    <source>
        <dbReference type="ARBA" id="ARBA00013828"/>
    </source>
</evidence>
<evidence type="ECO:0000256" key="1">
    <source>
        <dbReference type="ARBA" id="ARBA00003388"/>
    </source>
</evidence>
<dbReference type="InterPro" id="IPR002035">
    <property type="entry name" value="VWF_A"/>
</dbReference>
<dbReference type="InterPro" id="IPR036609">
    <property type="entry name" value="LCCL_sf"/>
</dbReference>
<dbReference type="Pfam" id="PF00092">
    <property type="entry name" value="VWA"/>
    <property type="match status" value="2"/>
</dbReference>
<dbReference type="Ensembl" id="ENSMAMT00000064882.1">
    <property type="protein sequence ID" value="ENSMAMP00000054232.1"/>
    <property type="gene ID" value="ENSMAMG00000017511.2"/>
</dbReference>
<evidence type="ECO:0000256" key="4">
    <source>
        <dbReference type="ARBA" id="ARBA00022525"/>
    </source>
</evidence>
<proteinExistence type="predicted"/>
<dbReference type="PANTHER" id="PTHR24020:SF23">
    <property type="entry name" value="VITRIN"/>
    <property type="match status" value="1"/>
</dbReference>
<keyword evidence="6" id="KW-0677">Repeat</keyword>
<dbReference type="PROSITE" id="PS50820">
    <property type="entry name" value="LCCL"/>
    <property type="match status" value="1"/>
</dbReference>
<dbReference type="AlphaFoldDB" id="A0A7N8XQ75"/>
<keyword evidence="7" id="KW-1015">Disulfide bond</keyword>
<evidence type="ECO:0000256" key="7">
    <source>
        <dbReference type="ARBA" id="ARBA00023157"/>
    </source>
</evidence>
<dbReference type="GO" id="GO:0030198">
    <property type="term" value="P:extracellular matrix organization"/>
    <property type="evidence" value="ECO:0007669"/>
    <property type="project" value="TreeGrafter"/>
</dbReference>
<dbReference type="Gene3D" id="2.170.130.20">
    <property type="entry name" value="LCCL-like domain"/>
    <property type="match status" value="1"/>
</dbReference>
<feature type="domain" description="VWFA" evidence="10">
    <location>
        <begin position="365"/>
        <end position="497"/>
    </location>
</feature>
<dbReference type="InterPro" id="IPR050525">
    <property type="entry name" value="ECM_Assembly_Org"/>
</dbReference>
<feature type="domain" description="LCCL" evidence="11">
    <location>
        <begin position="35"/>
        <end position="108"/>
    </location>
</feature>
<dbReference type="FunFam" id="3.40.50.410:FF:000029">
    <property type="entry name" value="Cochlin"/>
    <property type="match status" value="1"/>
</dbReference>
<dbReference type="GO" id="GO:0005576">
    <property type="term" value="C:extracellular region"/>
    <property type="evidence" value="ECO:0007669"/>
    <property type="project" value="UniProtKB-SubCell"/>
</dbReference>
<dbReference type="GO" id="GO:0007605">
    <property type="term" value="P:sensory perception of sound"/>
    <property type="evidence" value="ECO:0007669"/>
    <property type="project" value="UniProtKB-ARBA"/>
</dbReference>
<dbReference type="CDD" id="cd01472">
    <property type="entry name" value="vWA_collagen"/>
    <property type="match status" value="1"/>
</dbReference>
<dbReference type="GO" id="GO:0010811">
    <property type="term" value="P:positive regulation of cell-substrate adhesion"/>
    <property type="evidence" value="ECO:0007669"/>
    <property type="project" value="TreeGrafter"/>
</dbReference>
<name>A0A7N8XQ75_9TELE</name>
<dbReference type="SMART" id="SM00327">
    <property type="entry name" value="VWA"/>
    <property type="match status" value="2"/>
</dbReference>
<reference evidence="12" key="2">
    <citation type="submission" date="2025-09" db="UniProtKB">
        <authorList>
            <consortium name="Ensembl"/>
        </authorList>
    </citation>
    <scope>IDENTIFICATION</scope>
</reference>
<accession>A0A7N8XQ75</accession>
<dbReference type="SMART" id="SM00603">
    <property type="entry name" value="LCCL"/>
    <property type="match status" value="1"/>
</dbReference>
<dbReference type="PRINTS" id="PR00453">
    <property type="entry name" value="VWFADOMAIN"/>
</dbReference>
<evidence type="ECO:0000256" key="8">
    <source>
        <dbReference type="ARBA" id="ARBA00023180"/>
    </source>
</evidence>
<dbReference type="GeneTree" id="ENSGT00940000159330"/>
<feature type="chain" id="PRO_5031353933" description="Cochlin" evidence="9">
    <location>
        <begin position="26"/>
        <end position="497"/>
    </location>
</feature>
<keyword evidence="5 9" id="KW-0732">Signal</keyword>
<dbReference type="PANTHER" id="PTHR24020">
    <property type="entry name" value="COLLAGEN ALPHA"/>
    <property type="match status" value="1"/>
</dbReference>
<dbReference type="FunFam" id="3.40.50.410:FF:000009">
    <property type="entry name" value="Putative vitrin"/>
    <property type="match status" value="1"/>
</dbReference>
<evidence type="ECO:0000313" key="13">
    <source>
        <dbReference type="Proteomes" id="UP000261640"/>
    </source>
</evidence>
<evidence type="ECO:0000256" key="9">
    <source>
        <dbReference type="SAM" id="SignalP"/>
    </source>
</evidence>
<evidence type="ECO:0000313" key="12">
    <source>
        <dbReference type="Ensembl" id="ENSMAMP00000054232.1"/>
    </source>
</evidence>
<dbReference type="PROSITE" id="PS50234">
    <property type="entry name" value="VWFA"/>
    <property type="match status" value="2"/>
</dbReference>
<keyword evidence="4" id="KW-0964">Secreted</keyword>
<dbReference type="Pfam" id="PF03815">
    <property type="entry name" value="LCCL"/>
    <property type="match status" value="1"/>
</dbReference>
<evidence type="ECO:0000259" key="11">
    <source>
        <dbReference type="PROSITE" id="PS50820"/>
    </source>
</evidence>
<dbReference type="Gene3D" id="3.40.50.410">
    <property type="entry name" value="von Willebrand factor, type A domain"/>
    <property type="match status" value="2"/>
</dbReference>
<feature type="domain" description="VWFA" evidence="10">
    <location>
        <begin position="146"/>
        <end position="348"/>
    </location>
</feature>
<keyword evidence="13" id="KW-1185">Reference proteome</keyword>
<keyword evidence="8" id="KW-0325">Glycoprotein</keyword>
<evidence type="ECO:0000256" key="6">
    <source>
        <dbReference type="ARBA" id="ARBA00022737"/>
    </source>
</evidence>
<comment type="function">
    <text evidence="1">Plays a role in the control of cell shape and motility in the trabecular meshwork.</text>
</comment>
<dbReference type="SUPFAM" id="SSF69848">
    <property type="entry name" value="LCCL domain"/>
    <property type="match status" value="1"/>
</dbReference>
<evidence type="ECO:0000256" key="5">
    <source>
        <dbReference type="ARBA" id="ARBA00022729"/>
    </source>
</evidence>